<sequence>MPNRAARGLIQFAIRCPVQIPQYDQGFLNLPNLGWRQSRLERVFLNLRSWCACFRQAKALPIGNFGVPSQQLNHAQLDQIAHRLRVTFNLRDGEVQIDG</sequence>
<proteinExistence type="predicted"/>
<reference evidence="1 2" key="1">
    <citation type="submission" date="2014-03" db="EMBL/GenBank/DDBJ databases">
        <title>Draft Genome Sequence of Actibacterium mucosum KCTC 23349, a Marine Alphaproteobacterium with Complex Ionic Requirements Isolated from Mediterranean Seawater at Malvarrosa Beach, Valencia, Spain.</title>
        <authorList>
            <person name="Arahal D.R."/>
            <person name="Shao Z."/>
            <person name="Lai Q."/>
            <person name="Pujalte M.J."/>
        </authorList>
    </citation>
    <scope>NUCLEOTIDE SEQUENCE [LARGE SCALE GENOMIC DNA]</scope>
    <source>
        <strain evidence="1 2">KCTC 23349</strain>
    </source>
</reference>
<evidence type="ECO:0000313" key="1">
    <source>
        <dbReference type="EMBL" id="KAJ56433.1"/>
    </source>
</evidence>
<name>A0A037ZK24_9RHOB</name>
<dbReference type="AlphaFoldDB" id="A0A037ZK24"/>
<gene>
    <name evidence="1" type="ORF">ACMU_05680</name>
</gene>
<organism evidence="1 2">
    <name type="scientific">Actibacterium mucosum KCTC 23349</name>
    <dbReference type="NCBI Taxonomy" id="1454373"/>
    <lineage>
        <taxon>Bacteria</taxon>
        <taxon>Pseudomonadati</taxon>
        <taxon>Pseudomonadota</taxon>
        <taxon>Alphaproteobacteria</taxon>
        <taxon>Rhodobacterales</taxon>
        <taxon>Roseobacteraceae</taxon>
        <taxon>Actibacterium</taxon>
    </lineage>
</organism>
<keyword evidence="2" id="KW-1185">Reference proteome</keyword>
<accession>A0A037ZK24</accession>
<dbReference type="Proteomes" id="UP000026249">
    <property type="component" value="Unassembled WGS sequence"/>
</dbReference>
<dbReference type="EMBL" id="JFKE01000002">
    <property type="protein sequence ID" value="KAJ56433.1"/>
    <property type="molecule type" value="Genomic_DNA"/>
</dbReference>
<evidence type="ECO:0000313" key="2">
    <source>
        <dbReference type="Proteomes" id="UP000026249"/>
    </source>
</evidence>
<protein>
    <submittedName>
        <fullName evidence="1">Uncharacterized protein</fullName>
    </submittedName>
</protein>
<comment type="caution">
    <text evidence="1">The sequence shown here is derived from an EMBL/GenBank/DDBJ whole genome shotgun (WGS) entry which is preliminary data.</text>
</comment>